<reference evidence="6 7" key="1">
    <citation type="submission" date="2017-09" db="EMBL/GenBank/DDBJ databases">
        <title>SPAdes assembly of the Mesoplasma lactucae genome.</title>
        <authorList>
            <person name="Knight T.F."/>
            <person name="Rubinstein R."/>
            <person name="Citino T."/>
        </authorList>
    </citation>
    <scope>NUCLEOTIDE SEQUENCE [LARGE SCALE GENOMIC DNA]</scope>
    <source>
        <strain evidence="6 7">831-C4</strain>
    </source>
</reference>
<evidence type="ECO:0000313" key="7">
    <source>
        <dbReference type="Proteomes" id="UP000232227"/>
    </source>
</evidence>
<organism evidence="6 7">
    <name type="scientific">Mesoplasma lactucae ATCC 49193</name>
    <dbReference type="NCBI Taxonomy" id="81460"/>
    <lineage>
        <taxon>Bacteria</taxon>
        <taxon>Bacillati</taxon>
        <taxon>Mycoplasmatota</taxon>
        <taxon>Mollicutes</taxon>
        <taxon>Entomoplasmatales</taxon>
        <taxon>Entomoplasmataceae</taxon>
        <taxon>Mesoplasma</taxon>
    </lineage>
</organism>
<protein>
    <submittedName>
        <fullName evidence="6">LemA family protein</fullName>
    </submittedName>
</protein>
<evidence type="ECO:0000256" key="5">
    <source>
        <dbReference type="ARBA" id="ARBA00023136"/>
    </source>
</evidence>
<evidence type="ECO:0000256" key="1">
    <source>
        <dbReference type="ARBA" id="ARBA00004167"/>
    </source>
</evidence>
<keyword evidence="7" id="KW-1185">Reference proteome</keyword>
<sequence>MAVQKDFNQEKPATASGVGKFFWYLSFIFIIPIFISIGISNKLNKYLVKINEADSGIDTQLTQRSDSLTKLVDVTRQAMKYEQSTLTEVTRLRNTNVNGLSTEEKADLNDKMTQLQRSINIQMEAYPNLTATQNVKSLQKSITDCEQNIAASRRIYNSNVSIYNQTITQYPDNVIASQKHLSSKPFFESTPEERKDVKMDLGF</sequence>
<name>A0A291ISM8_9MOLU</name>
<evidence type="ECO:0000256" key="4">
    <source>
        <dbReference type="ARBA" id="ARBA00022989"/>
    </source>
</evidence>
<evidence type="ECO:0000256" key="2">
    <source>
        <dbReference type="ARBA" id="ARBA00008854"/>
    </source>
</evidence>
<comment type="similarity">
    <text evidence="2">Belongs to the LemA family.</text>
</comment>
<evidence type="ECO:0000313" key="6">
    <source>
        <dbReference type="EMBL" id="ATG97701.1"/>
    </source>
</evidence>
<evidence type="ECO:0000256" key="3">
    <source>
        <dbReference type="ARBA" id="ARBA00022692"/>
    </source>
</evidence>
<dbReference type="EMBL" id="CP023668">
    <property type="protein sequence ID" value="ATG97701.1"/>
    <property type="molecule type" value="Genomic_DNA"/>
</dbReference>
<dbReference type="Gene3D" id="1.20.1440.20">
    <property type="entry name" value="LemA-like domain"/>
    <property type="match status" value="1"/>
</dbReference>
<dbReference type="PANTHER" id="PTHR34478">
    <property type="entry name" value="PROTEIN LEMA"/>
    <property type="match status" value="1"/>
</dbReference>
<dbReference type="InterPro" id="IPR023353">
    <property type="entry name" value="LemA-like_dom_sf"/>
</dbReference>
<dbReference type="SUPFAM" id="SSF140478">
    <property type="entry name" value="LemA-like"/>
    <property type="match status" value="1"/>
</dbReference>
<dbReference type="PANTHER" id="PTHR34478:SF1">
    <property type="entry name" value="PROTEIN LEMA"/>
    <property type="match status" value="1"/>
</dbReference>
<dbReference type="AlphaFoldDB" id="A0A291ISM8"/>
<dbReference type="Pfam" id="PF04011">
    <property type="entry name" value="LemA"/>
    <property type="match status" value="1"/>
</dbReference>
<gene>
    <name evidence="6" type="ORF">CP520_03105</name>
</gene>
<dbReference type="OrthoDB" id="384498at2"/>
<comment type="subcellular location">
    <subcellularLocation>
        <location evidence="1">Membrane</location>
        <topology evidence="1">Single-pass membrane protein</topology>
    </subcellularLocation>
</comment>
<dbReference type="KEGG" id="mlac:CP520_03105"/>
<keyword evidence="4" id="KW-1133">Transmembrane helix</keyword>
<accession>A0A291ISM8</accession>
<keyword evidence="3" id="KW-0812">Transmembrane</keyword>
<dbReference type="GO" id="GO:0016020">
    <property type="term" value="C:membrane"/>
    <property type="evidence" value="ECO:0007669"/>
    <property type="project" value="UniProtKB-SubCell"/>
</dbReference>
<proteinExistence type="inferred from homology"/>
<dbReference type="Proteomes" id="UP000232227">
    <property type="component" value="Chromosome"/>
</dbReference>
<keyword evidence="5" id="KW-0472">Membrane</keyword>
<dbReference type="RefSeq" id="WP_096862989.1">
    <property type="nucleotide sequence ID" value="NZ_CP023668.1"/>
</dbReference>
<dbReference type="InterPro" id="IPR007156">
    <property type="entry name" value="MamQ_LemA"/>
</dbReference>